<dbReference type="SUPFAM" id="SSF46955">
    <property type="entry name" value="Putative DNA-binding domain"/>
    <property type="match status" value="1"/>
</dbReference>
<dbReference type="STRING" id="1458426.SMCB_0660"/>
<keyword evidence="2" id="KW-1185">Reference proteome</keyword>
<proteinExistence type="predicted"/>
<dbReference type="InterPro" id="IPR009061">
    <property type="entry name" value="DNA-bd_dom_put_sf"/>
</dbReference>
<name>A0A060NTP3_9BURK</name>
<protein>
    <recommendedName>
        <fullName evidence="3">DNA-binding protein</fullName>
    </recommendedName>
</protein>
<evidence type="ECO:0008006" key="3">
    <source>
        <dbReference type="Google" id="ProtNLM"/>
    </source>
</evidence>
<sequence length="184" mass="21146">MHYPVMTEKHLADRWQVSLKTLRRWRLDGEGPVWHKLFRQVRYHEADILEFERRSAQHLMALLGINREFKPAEPDATLGQGLDAEAESHYLTAKEIAEAASLPIHLFRDQVERNRKCVPHLMLVGNLRFSLQAILEWEMANSVPGNAAAAAVEEVESPVEPSAPAKRWYEIVREQEGERFDSAP</sequence>
<dbReference type="AlphaFoldDB" id="A0A060NTP3"/>
<accession>A0A060NTP3</accession>
<dbReference type="EMBL" id="AP014569">
    <property type="protein sequence ID" value="BAO82888.1"/>
    <property type="molecule type" value="Genomic_DNA"/>
</dbReference>
<evidence type="ECO:0000313" key="1">
    <source>
        <dbReference type="EMBL" id="BAO82888.1"/>
    </source>
</evidence>
<gene>
    <name evidence="1" type="ORF">SMCB_0660</name>
</gene>
<reference evidence="1 2" key="1">
    <citation type="journal article" date="2014" name="Nat. Commun.">
        <title>Physiological and genomic features of highly alkaliphilic hydrogen-utilizing Betaproteobacteria from a continental serpentinizing site.</title>
        <authorList>
            <person name="Suzuki S."/>
            <person name="Kuenen J.G."/>
            <person name="Schipper K."/>
            <person name="van der Velde S."/>
            <person name="Ishii S."/>
            <person name="Wu A."/>
            <person name="Sorokin D.Y."/>
            <person name="Tenney A."/>
            <person name="Meng X.Y."/>
            <person name="Morrill P.L."/>
            <person name="Kamagata Y."/>
            <person name="Muyzer G."/>
            <person name="Nealson K.H."/>
        </authorList>
    </citation>
    <scope>NUCLEOTIDE SEQUENCE [LARGE SCALE GENOMIC DNA]</scope>
    <source>
        <strain evidence="1 2">B1</strain>
    </source>
</reference>
<dbReference type="KEGG" id="cbab:SMCB_0660"/>
<dbReference type="RefSeq" id="WP_052468396.1">
    <property type="nucleotide sequence ID" value="NZ_AP014569.1"/>
</dbReference>
<dbReference type="Proteomes" id="UP000066014">
    <property type="component" value="Chromosome"/>
</dbReference>
<organism evidence="1 2">
    <name type="scientific">Serpentinimonas maccroryi</name>
    <dbReference type="NCBI Taxonomy" id="1458426"/>
    <lineage>
        <taxon>Bacteria</taxon>
        <taxon>Pseudomonadati</taxon>
        <taxon>Pseudomonadota</taxon>
        <taxon>Betaproteobacteria</taxon>
        <taxon>Burkholderiales</taxon>
        <taxon>Comamonadaceae</taxon>
        <taxon>Serpentinimonas</taxon>
    </lineage>
</organism>
<evidence type="ECO:0000313" key="2">
    <source>
        <dbReference type="Proteomes" id="UP000066014"/>
    </source>
</evidence>
<dbReference type="HOGENOM" id="CLU_1465846_0_0_4"/>